<evidence type="ECO:0000313" key="3">
    <source>
        <dbReference type="Proteomes" id="UP000239899"/>
    </source>
</evidence>
<comment type="caution">
    <text evidence="2">The sequence shown here is derived from an EMBL/GenBank/DDBJ whole genome shotgun (WGS) entry which is preliminary data.</text>
</comment>
<organism evidence="2 3">
    <name type="scientific">Chlorella sorokiniana</name>
    <name type="common">Freshwater green alga</name>
    <dbReference type="NCBI Taxonomy" id="3076"/>
    <lineage>
        <taxon>Eukaryota</taxon>
        <taxon>Viridiplantae</taxon>
        <taxon>Chlorophyta</taxon>
        <taxon>core chlorophytes</taxon>
        <taxon>Trebouxiophyceae</taxon>
        <taxon>Chlorellales</taxon>
        <taxon>Chlorellaceae</taxon>
        <taxon>Chlorella clade</taxon>
        <taxon>Chlorella</taxon>
    </lineage>
</organism>
<feature type="compositionally biased region" description="Low complexity" evidence="1">
    <location>
        <begin position="15"/>
        <end position="26"/>
    </location>
</feature>
<feature type="region of interest" description="Disordered" evidence="1">
    <location>
        <begin position="119"/>
        <end position="139"/>
    </location>
</feature>
<sequence length="240" mass="24869">MPKLSAYVAATSSTAGPGQQQQQAPAGRGGGAAHLAAAAPLAAGDQQQPRDAQHLGARVAGAASPLTAAAAAAAAAATGQAAQAPGLPSSSGGAPLLDQQHDAAAAKLAADYSKRLREHGPRTFRWPDGSLRPDRPPPNPYAVANRQQWAPLVQHCRTHGGDRAYERTGASLRHGLGVPYEQHEASMDSIGLQPETTAGGDWVGEVPSLEPPLQDPQHAFNTYYKEAAEAVFKHKLGRLL</sequence>
<dbReference type="OrthoDB" id="512370at2759"/>
<proteinExistence type="predicted"/>
<keyword evidence="3" id="KW-1185">Reference proteome</keyword>
<reference evidence="2 3" key="1">
    <citation type="journal article" date="2018" name="Plant J.">
        <title>Genome sequences of Chlorella sorokiniana UTEX 1602 and Micractinium conductrix SAG 241.80: implications to maltose excretion by a green alga.</title>
        <authorList>
            <person name="Arriola M.B."/>
            <person name="Velmurugan N."/>
            <person name="Zhang Y."/>
            <person name="Plunkett M.H."/>
            <person name="Hondzo H."/>
            <person name="Barney B.M."/>
        </authorList>
    </citation>
    <scope>NUCLEOTIDE SEQUENCE [LARGE SCALE GENOMIC DNA]</scope>
    <source>
        <strain evidence="3">UTEX 1602</strain>
    </source>
</reference>
<feature type="compositionally biased region" description="Low complexity" evidence="1">
    <location>
        <begin position="33"/>
        <end position="49"/>
    </location>
</feature>
<evidence type="ECO:0000256" key="1">
    <source>
        <dbReference type="SAM" id="MobiDB-lite"/>
    </source>
</evidence>
<name>A0A2P6TXB1_CHLSO</name>
<accession>A0A2P6TXB1</accession>
<feature type="compositionally biased region" description="Low complexity" evidence="1">
    <location>
        <begin position="60"/>
        <end position="97"/>
    </location>
</feature>
<dbReference type="EMBL" id="LHPG02000005">
    <property type="protein sequence ID" value="PRW58699.1"/>
    <property type="molecule type" value="Genomic_DNA"/>
</dbReference>
<feature type="region of interest" description="Disordered" evidence="1">
    <location>
        <begin position="1"/>
        <end position="97"/>
    </location>
</feature>
<dbReference type="AlphaFoldDB" id="A0A2P6TXB1"/>
<evidence type="ECO:0000313" key="2">
    <source>
        <dbReference type="EMBL" id="PRW58699.1"/>
    </source>
</evidence>
<protein>
    <submittedName>
        <fullName evidence="2">Uncharacterized protein</fullName>
    </submittedName>
</protein>
<dbReference type="Proteomes" id="UP000239899">
    <property type="component" value="Unassembled WGS sequence"/>
</dbReference>
<gene>
    <name evidence="2" type="ORF">C2E21_2783</name>
</gene>